<keyword evidence="13" id="KW-0234">DNA repair</keyword>
<evidence type="ECO:0000256" key="17">
    <source>
        <dbReference type="SAM" id="MobiDB-lite"/>
    </source>
</evidence>
<comment type="caution">
    <text evidence="21">The sequence shown here is derived from an EMBL/GenBank/DDBJ whole genome shotgun (WGS) entry which is preliminary data.</text>
</comment>
<feature type="domain" description="Helicase ATP-binding" evidence="19">
    <location>
        <begin position="27"/>
        <end position="199"/>
    </location>
</feature>
<dbReference type="AlphaFoldDB" id="A0A402ALQ5"/>
<evidence type="ECO:0000256" key="8">
    <source>
        <dbReference type="ARBA" id="ARBA00022806"/>
    </source>
</evidence>
<evidence type="ECO:0000256" key="2">
    <source>
        <dbReference type="ARBA" id="ARBA00001947"/>
    </source>
</evidence>
<dbReference type="InterPro" id="IPR029491">
    <property type="entry name" value="Helicase_HTH"/>
</dbReference>
<accession>A0A402ALQ5</accession>
<dbReference type="Pfam" id="PF00270">
    <property type="entry name" value="DEAD"/>
    <property type="match status" value="1"/>
</dbReference>
<dbReference type="GO" id="GO:0030894">
    <property type="term" value="C:replisome"/>
    <property type="evidence" value="ECO:0007669"/>
    <property type="project" value="TreeGrafter"/>
</dbReference>
<evidence type="ECO:0000259" key="20">
    <source>
        <dbReference type="PROSITE" id="PS51194"/>
    </source>
</evidence>
<dbReference type="Gene3D" id="3.40.50.300">
    <property type="entry name" value="P-loop containing nucleotide triphosphate hydrolases"/>
    <property type="match status" value="2"/>
</dbReference>
<dbReference type="Pfam" id="PF00271">
    <property type="entry name" value="Helicase_C"/>
    <property type="match status" value="1"/>
</dbReference>
<comment type="cofactor">
    <cofactor evidence="1">
        <name>Mg(2+)</name>
        <dbReference type="ChEBI" id="CHEBI:18420"/>
    </cofactor>
</comment>
<dbReference type="GO" id="GO:0009432">
    <property type="term" value="P:SOS response"/>
    <property type="evidence" value="ECO:0007669"/>
    <property type="project" value="UniProtKB-UniRule"/>
</dbReference>
<dbReference type="Pfam" id="PF00570">
    <property type="entry name" value="HRDC"/>
    <property type="match status" value="1"/>
</dbReference>
<dbReference type="CDD" id="cd18794">
    <property type="entry name" value="SF2_C_RecQ"/>
    <property type="match status" value="1"/>
</dbReference>
<dbReference type="GO" id="GO:0043138">
    <property type="term" value="F:3'-5' DNA helicase activity"/>
    <property type="evidence" value="ECO:0007669"/>
    <property type="project" value="UniProtKB-EC"/>
</dbReference>
<dbReference type="PROSITE" id="PS51192">
    <property type="entry name" value="HELICASE_ATP_BIND_1"/>
    <property type="match status" value="1"/>
</dbReference>
<dbReference type="CDD" id="cd17920">
    <property type="entry name" value="DEXHc_RecQ"/>
    <property type="match status" value="1"/>
</dbReference>
<dbReference type="GO" id="GO:0043590">
    <property type="term" value="C:bacterial nucleoid"/>
    <property type="evidence" value="ECO:0007669"/>
    <property type="project" value="TreeGrafter"/>
</dbReference>
<keyword evidence="8 21" id="KW-0347">Helicase</keyword>
<evidence type="ECO:0000256" key="10">
    <source>
        <dbReference type="ARBA" id="ARBA00022840"/>
    </source>
</evidence>
<dbReference type="PROSITE" id="PS51194">
    <property type="entry name" value="HELICASE_CTER"/>
    <property type="match status" value="1"/>
</dbReference>
<dbReference type="InterPro" id="IPR044876">
    <property type="entry name" value="HRDC_dom_sf"/>
</dbReference>
<dbReference type="SUPFAM" id="SSF52540">
    <property type="entry name" value="P-loop containing nucleoside triphosphate hydrolases"/>
    <property type="match status" value="2"/>
</dbReference>
<dbReference type="InterPro" id="IPR010997">
    <property type="entry name" value="HRDC-like_sf"/>
</dbReference>
<feature type="domain" description="Helicase C-terminal" evidence="20">
    <location>
        <begin position="224"/>
        <end position="369"/>
    </location>
</feature>
<feature type="compositionally biased region" description="Polar residues" evidence="17">
    <location>
        <begin position="622"/>
        <end position="637"/>
    </location>
</feature>
<dbReference type="InterPro" id="IPR002121">
    <property type="entry name" value="HRDC_dom"/>
</dbReference>
<dbReference type="GO" id="GO:0009378">
    <property type="term" value="F:four-way junction helicase activity"/>
    <property type="evidence" value="ECO:0007669"/>
    <property type="project" value="TreeGrafter"/>
</dbReference>
<keyword evidence="4" id="KW-0479">Metal-binding</keyword>
<keyword evidence="11" id="KW-0238">DNA-binding</keyword>
<comment type="catalytic activity">
    <reaction evidence="15">
        <text>Couples ATP hydrolysis with the unwinding of duplex DNA by translocating in the 3'-5' direction.</text>
        <dbReference type="EC" id="5.6.2.4"/>
    </reaction>
</comment>
<dbReference type="InterPro" id="IPR036388">
    <property type="entry name" value="WH-like_DNA-bd_sf"/>
</dbReference>
<dbReference type="InterPro" id="IPR018982">
    <property type="entry name" value="RQC_domain"/>
</dbReference>
<evidence type="ECO:0000256" key="7">
    <source>
        <dbReference type="ARBA" id="ARBA00022801"/>
    </source>
</evidence>
<evidence type="ECO:0000256" key="9">
    <source>
        <dbReference type="ARBA" id="ARBA00022833"/>
    </source>
</evidence>
<evidence type="ECO:0000256" key="6">
    <source>
        <dbReference type="ARBA" id="ARBA00022763"/>
    </source>
</evidence>
<dbReference type="Proteomes" id="UP000287188">
    <property type="component" value="Unassembled WGS sequence"/>
</dbReference>
<evidence type="ECO:0000256" key="14">
    <source>
        <dbReference type="ARBA" id="ARBA00023235"/>
    </source>
</evidence>
<comment type="similarity">
    <text evidence="3">Belongs to the helicase family. RecQ subfamily.</text>
</comment>
<dbReference type="GO" id="GO:0005524">
    <property type="term" value="F:ATP binding"/>
    <property type="evidence" value="ECO:0007669"/>
    <property type="project" value="UniProtKB-KW"/>
</dbReference>
<evidence type="ECO:0000256" key="11">
    <source>
        <dbReference type="ARBA" id="ARBA00023125"/>
    </source>
</evidence>
<dbReference type="NCBIfam" id="TIGR01389">
    <property type="entry name" value="recQ"/>
    <property type="match status" value="1"/>
</dbReference>
<dbReference type="GO" id="GO:0003677">
    <property type="term" value="F:DNA binding"/>
    <property type="evidence" value="ECO:0007669"/>
    <property type="project" value="UniProtKB-KW"/>
</dbReference>
<dbReference type="FunFam" id="3.40.50.300:FF:000156">
    <property type="entry name" value="ATP-dependent DNA helicase recQ"/>
    <property type="match status" value="1"/>
</dbReference>
<evidence type="ECO:0000313" key="22">
    <source>
        <dbReference type="Proteomes" id="UP000287188"/>
    </source>
</evidence>
<name>A0A402ALQ5_9CHLR</name>
<keyword evidence="7" id="KW-0378">Hydrolase</keyword>
<evidence type="ECO:0000256" key="1">
    <source>
        <dbReference type="ARBA" id="ARBA00001946"/>
    </source>
</evidence>
<evidence type="ECO:0000256" key="13">
    <source>
        <dbReference type="ARBA" id="ARBA00023204"/>
    </source>
</evidence>
<feature type="domain" description="HRDC" evidence="18">
    <location>
        <begin position="533"/>
        <end position="613"/>
    </location>
</feature>
<evidence type="ECO:0000256" key="16">
    <source>
        <dbReference type="NCBIfam" id="TIGR01389"/>
    </source>
</evidence>
<dbReference type="GO" id="GO:0046872">
    <property type="term" value="F:metal ion binding"/>
    <property type="evidence" value="ECO:0007669"/>
    <property type="project" value="UniProtKB-KW"/>
</dbReference>
<keyword evidence="12" id="KW-0233">DNA recombination</keyword>
<dbReference type="EMBL" id="BIFS01000001">
    <property type="protein sequence ID" value="GCE19954.1"/>
    <property type="molecule type" value="Genomic_DNA"/>
</dbReference>
<dbReference type="Gene3D" id="1.10.10.10">
    <property type="entry name" value="Winged helix-like DNA-binding domain superfamily/Winged helix DNA-binding domain"/>
    <property type="match status" value="1"/>
</dbReference>
<dbReference type="GO" id="GO:0006260">
    <property type="term" value="P:DNA replication"/>
    <property type="evidence" value="ECO:0007669"/>
    <property type="project" value="InterPro"/>
</dbReference>
<comment type="cofactor">
    <cofactor evidence="2">
        <name>Zn(2+)</name>
        <dbReference type="ChEBI" id="CHEBI:29105"/>
    </cofactor>
</comment>
<reference evidence="22" key="1">
    <citation type="submission" date="2018-12" db="EMBL/GenBank/DDBJ databases">
        <title>Tengunoibacter tsumagoiensis gen. nov., sp. nov., Dictyobacter kobayashii sp. nov., D. alpinus sp. nov., and D. joshuensis sp. nov. and description of Dictyobacteraceae fam. nov. within the order Ktedonobacterales isolated from Tengu-no-mugimeshi.</title>
        <authorList>
            <person name="Wang C.M."/>
            <person name="Zheng Y."/>
            <person name="Sakai Y."/>
            <person name="Toyoda A."/>
            <person name="Minakuchi Y."/>
            <person name="Abe K."/>
            <person name="Yokota A."/>
            <person name="Yabe S."/>
        </authorList>
    </citation>
    <scope>NUCLEOTIDE SEQUENCE [LARGE SCALE GENOMIC DNA]</scope>
    <source>
        <strain evidence="22">Uno11</strain>
    </source>
</reference>
<dbReference type="InterPro" id="IPR027417">
    <property type="entry name" value="P-loop_NTPase"/>
</dbReference>
<gene>
    <name evidence="21" type="primary">recQ_2</name>
    <name evidence="21" type="ORF">KDK_37540</name>
</gene>
<keyword evidence="10" id="KW-0067">ATP-binding</keyword>
<evidence type="ECO:0000259" key="18">
    <source>
        <dbReference type="PROSITE" id="PS50967"/>
    </source>
</evidence>
<dbReference type="GO" id="GO:0006281">
    <property type="term" value="P:DNA repair"/>
    <property type="evidence" value="ECO:0007669"/>
    <property type="project" value="UniProtKB-KW"/>
</dbReference>
<evidence type="ECO:0000313" key="21">
    <source>
        <dbReference type="EMBL" id="GCE19954.1"/>
    </source>
</evidence>
<dbReference type="PROSITE" id="PS50967">
    <property type="entry name" value="HRDC"/>
    <property type="match status" value="1"/>
</dbReference>
<dbReference type="FunFam" id="3.40.50.300:FF:000296">
    <property type="entry name" value="ATP-dependent DNA helicase RecQ"/>
    <property type="match status" value="1"/>
</dbReference>
<evidence type="ECO:0000256" key="3">
    <source>
        <dbReference type="ARBA" id="ARBA00005446"/>
    </source>
</evidence>
<dbReference type="Pfam" id="PF09382">
    <property type="entry name" value="RQC"/>
    <property type="match status" value="1"/>
</dbReference>
<dbReference type="SMART" id="SM00956">
    <property type="entry name" value="RQC"/>
    <property type="match status" value="1"/>
</dbReference>
<evidence type="ECO:0000256" key="4">
    <source>
        <dbReference type="ARBA" id="ARBA00022723"/>
    </source>
</evidence>
<dbReference type="Pfam" id="PF16124">
    <property type="entry name" value="RecQ_Zn_bind"/>
    <property type="match status" value="1"/>
</dbReference>
<protein>
    <recommendedName>
        <fullName evidence="16">DNA helicase RecQ</fullName>
        <ecNumber evidence="16">5.6.2.4</ecNumber>
    </recommendedName>
</protein>
<keyword evidence="9" id="KW-0862">Zinc</keyword>
<dbReference type="EC" id="5.6.2.4" evidence="16"/>
<dbReference type="PANTHER" id="PTHR13710">
    <property type="entry name" value="DNA HELICASE RECQ FAMILY MEMBER"/>
    <property type="match status" value="1"/>
</dbReference>
<dbReference type="NCBIfam" id="TIGR00614">
    <property type="entry name" value="recQ_fam"/>
    <property type="match status" value="1"/>
</dbReference>
<evidence type="ECO:0000256" key="15">
    <source>
        <dbReference type="ARBA" id="ARBA00034617"/>
    </source>
</evidence>
<dbReference type="GO" id="GO:0016787">
    <property type="term" value="F:hydrolase activity"/>
    <property type="evidence" value="ECO:0007669"/>
    <property type="project" value="UniProtKB-KW"/>
</dbReference>
<dbReference type="GO" id="GO:0006310">
    <property type="term" value="P:DNA recombination"/>
    <property type="evidence" value="ECO:0007669"/>
    <property type="project" value="UniProtKB-UniRule"/>
</dbReference>
<dbReference type="SMART" id="SM00341">
    <property type="entry name" value="HRDC"/>
    <property type="match status" value="1"/>
</dbReference>
<dbReference type="GO" id="GO:0005737">
    <property type="term" value="C:cytoplasm"/>
    <property type="evidence" value="ECO:0007669"/>
    <property type="project" value="TreeGrafter"/>
</dbReference>
<keyword evidence="14" id="KW-0413">Isomerase</keyword>
<dbReference type="InterPro" id="IPR006293">
    <property type="entry name" value="DNA_helicase_ATP-dep_RecQ_bac"/>
</dbReference>
<dbReference type="InterPro" id="IPR014001">
    <property type="entry name" value="Helicase_ATP-bd"/>
</dbReference>
<organism evidence="21 22">
    <name type="scientific">Dictyobacter kobayashii</name>
    <dbReference type="NCBI Taxonomy" id="2014872"/>
    <lineage>
        <taxon>Bacteria</taxon>
        <taxon>Bacillati</taxon>
        <taxon>Chloroflexota</taxon>
        <taxon>Ktedonobacteria</taxon>
        <taxon>Ktedonobacterales</taxon>
        <taxon>Dictyobacteraceae</taxon>
        <taxon>Dictyobacter</taxon>
    </lineage>
</organism>
<keyword evidence="6" id="KW-0227">DNA damage</keyword>
<evidence type="ECO:0000256" key="5">
    <source>
        <dbReference type="ARBA" id="ARBA00022741"/>
    </source>
</evidence>
<dbReference type="SUPFAM" id="SSF47819">
    <property type="entry name" value="HRDC-like"/>
    <property type="match status" value="1"/>
</dbReference>
<dbReference type="Gene3D" id="1.10.150.80">
    <property type="entry name" value="HRDC domain"/>
    <property type="match status" value="1"/>
</dbReference>
<dbReference type="SMART" id="SM00487">
    <property type="entry name" value="DEXDc"/>
    <property type="match status" value="1"/>
</dbReference>
<dbReference type="InterPro" id="IPR004589">
    <property type="entry name" value="DNA_helicase_ATP-dep_RecQ"/>
</dbReference>
<dbReference type="InterPro" id="IPR032284">
    <property type="entry name" value="RecQ_Zn-bd"/>
</dbReference>
<dbReference type="InterPro" id="IPR011545">
    <property type="entry name" value="DEAD/DEAH_box_helicase_dom"/>
</dbReference>
<feature type="region of interest" description="Disordered" evidence="17">
    <location>
        <begin position="617"/>
        <end position="637"/>
    </location>
</feature>
<dbReference type="PANTHER" id="PTHR13710:SF105">
    <property type="entry name" value="ATP-DEPENDENT DNA HELICASE Q1"/>
    <property type="match status" value="1"/>
</dbReference>
<dbReference type="InterPro" id="IPR001650">
    <property type="entry name" value="Helicase_C-like"/>
</dbReference>
<keyword evidence="5" id="KW-0547">Nucleotide-binding</keyword>
<proteinExistence type="inferred from homology"/>
<evidence type="ECO:0000259" key="19">
    <source>
        <dbReference type="PROSITE" id="PS51192"/>
    </source>
</evidence>
<dbReference type="Pfam" id="PF14493">
    <property type="entry name" value="HTH_40"/>
    <property type="match status" value="1"/>
</dbReference>
<dbReference type="SMART" id="SM00490">
    <property type="entry name" value="HELICc"/>
    <property type="match status" value="1"/>
</dbReference>
<sequence>MKLLHVEQALKQYFGYDSFRPGQKEIVEAVLEQQDMLVLMPTGGGKSLTYQLPALLLPGLTIVVSPLIALMQDQVSRLQANGIEATFVNSSLPYEECARRERAAINGKVKLLYVAPERLLKPSFLALLEHINKTNGLALLAVDEAHCVSEWGHDFRPEYRQIGTLRDRFPQLPILALTATATERVRQDILDQLKLRQPTVYLASFNRPNLSYEVRSKHKGSYAELVQILRQKPGESIIIYCLSRSGVEKLSTDLNDDGIPNLPYHAGLSAKVRSEHQERFIRDDVPVLVATIAFGMGIAKPDVRAVIHYDLPKNLEGYYQESGRAGRDGEPAECILFFSYSDRMRTEYFIAQKENEQQQAIALKQLQQVIKYSESSQCRRRLLLGYFSEDFLEENCGNCDNCVQPLETEDRTEDARKFLTCVYQTRERFGFTHIIDILRGANTQKIRDYRHNQLTTYGCGKQYSRDEWGTIAHTLLQQGFLTEHHDGYPTYHLNANAVKLLKGQAEFRLKVTTRPAHGQVATAAGSTTSNPLNADQIALLQNLRTLRKRLADERAVAPYVVFTDIALHAMVQSLPTSQADFLKIPGVGQQKLASYFTPFTEEIKAYLQQHPEMVPVQKPPVQKSSEPAKSTARSSSALHMRRNAVGLALQGFNLREIAQACDRHPSTVLEYLSVALEEGEQIDLTNLVDAGHYNAIVEALQEIGDDKLKPIKEHLGTTTHTTRSASSAHNFVAIT</sequence>
<evidence type="ECO:0000256" key="12">
    <source>
        <dbReference type="ARBA" id="ARBA00023172"/>
    </source>
</evidence>
<keyword evidence="22" id="KW-1185">Reference proteome</keyword>